<dbReference type="SUPFAM" id="SSF52047">
    <property type="entry name" value="RNI-like"/>
    <property type="match status" value="1"/>
</dbReference>
<keyword evidence="9" id="KW-0732">Signal</keyword>
<dbReference type="SMART" id="SM00369">
    <property type="entry name" value="LRR_TYP"/>
    <property type="match status" value="7"/>
</dbReference>
<reference evidence="11 12" key="1">
    <citation type="journal article" date="2020" name="Mol. Biol. Evol.">
        <title>Distinct Expression and Methylation Patterns for Genes with Different Fates following a Single Whole-Genome Duplication in Flowering Plants.</title>
        <authorList>
            <person name="Shi T."/>
            <person name="Rahmani R.S."/>
            <person name="Gugger P.F."/>
            <person name="Wang M."/>
            <person name="Li H."/>
            <person name="Zhang Y."/>
            <person name="Li Z."/>
            <person name="Wang Q."/>
            <person name="Van de Peer Y."/>
            <person name="Marchal K."/>
            <person name="Chen J."/>
        </authorList>
    </citation>
    <scope>NUCLEOTIDE SEQUENCE [LARGE SCALE GENOMIC DNA]</scope>
    <source>
        <tissue evidence="11">Leaf</tissue>
    </source>
</reference>
<dbReference type="InterPro" id="IPR001611">
    <property type="entry name" value="Leu-rich_rpt"/>
</dbReference>
<feature type="domain" description="Leucine-rich repeat-containing N-terminal plant-type" evidence="10">
    <location>
        <begin position="49"/>
        <end position="87"/>
    </location>
</feature>
<dbReference type="PANTHER" id="PTHR48056">
    <property type="entry name" value="LRR RECEPTOR-LIKE SERINE/THREONINE-PROTEIN KINASE-RELATED"/>
    <property type="match status" value="1"/>
</dbReference>
<evidence type="ECO:0000256" key="4">
    <source>
        <dbReference type="ARBA" id="ARBA00022741"/>
    </source>
</evidence>
<dbReference type="PANTHER" id="PTHR48056:SF81">
    <property type="entry name" value="RECEPTOR PROTEIN-TYROSINE KINASE CEPR1"/>
    <property type="match status" value="1"/>
</dbReference>
<evidence type="ECO:0000313" key="12">
    <source>
        <dbReference type="Proteomes" id="UP000607653"/>
    </source>
</evidence>
<name>A0A822XU81_NELNU</name>
<dbReference type="SMART" id="SM00365">
    <property type="entry name" value="LRR_SD22"/>
    <property type="match status" value="6"/>
</dbReference>
<dbReference type="InterPro" id="IPR050647">
    <property type="entry name" value="Plant_LRR-RLKs"/>
</dbReference>
<evidence type="ECO:0000256" key="3">
    <source>
        <dbReference type="ARBA" id="ARBA00022737"/>
    </source>
</evidence>
<evidence type="ECO:0000313" key="11">
    <source>
        <dbReference type="EMBL" id="DAD22659.1"/>
    </source>
</evidence>
<keyword evidence="6" id="KW-1133">Transmembrane helix</keyword>
<accession>A0A822XU81</accession>
<dbReference type="AlphaFoldDB" id="A0A822XU81"/>
<proteinExistence type="predicted"/>
<sequence length="577" mass="64419">MGMRCIRLLHSYKVAVEFLVTLFLLLLRFDGCQASSSSSPTTTTHRCVEEERRALLQLRDSFNFPNGHALSYWVGDDCCKWKGVECDLFSSTSRVISIDISYERQSEQGTWYPNATLFTEFKQLQTLDLSGNKISGWINVQALCQLHNLKELWVGGNNLGDDGLPWCLGRSLPFLEEVSLWGNNRNISSLLLRALCGSTSLRTLWLNENNLISDDSLPPCLLDINRSSLEILGLRNSNLTEGVLHALCNSTNVKGLYLDVTENLPTECGVFHNLQTLVLYGDDHNGSSSLVLTALCNATNLKTLQLRNLYNGGNLPTKCDAFRYLETLYISGSSSWVVLMTLFKEARNLKTLKLYSVNVGDGKLLTELVGLTNLKELYLWDNGLTDETLSLGLLRNLSLLEGLSISNNNLKHIPTGICELKNLQELSLRANMIDAIPTSTFNNLTSLRSLDLSDNKLQGTLPFSLFANLSKLKHIDLSNNDQLRIETESPTWIPSFQLDSLRLDNCKLNNHIPSFLSTQYNLNILSLSYASLQGKIPPWLLYNKTSLLVLSLGGNHLDSQFPVNPRNATTACLGPFK</sequence>
<feature type="signal peptide" evidence="9">
    <location>
        <begin position="1"/>
        <end position="34"/>
    </location>
</feature>
<dbReference type="Gene3D" id="3.80.10.10">
    <property type="entry name" value="Ribonuclease Inhibitor"/>
    <property type="match status" value="3"/>
</dbReference>
<gene>
    <name evidence="11" type="ORF">HUJ06_024122</name>
</gene>
<feature type="chain" id="PRO_5032847196" description="Leucine-rich repeat-containing N-terminal plant-type domain-containing protein" evidence="9">
    <location>
        <begin position="35"/>
        <end position="577"/>
    </location>
</feature>
<dbReference type="Pfam" id="PF13855">
    <property type="entry name" value="LRR_8"/>
    <property type="match status" value="1"/>
</dbReference>
<evidence type="ECO:0000256" key="9">
    <source>
        <dbReference type="SAM" id="SignalP"/>
    </source>
</evidence>
<protein>
    <recommendedName>
        <fullName evidence="10">Leucine-rich repeat-containing N-terminal plant-type domain-containing protein</fullName>
    </recommendedName>
</protein>
<dbReference type="Pfam" id="PF08263">
    <property type="entry name" value="LRRNT_2"/>
    <property type="match status" value="1"/>
</dbReference>
<comment type="caution">
    <text evidence="11">The sequence shown here is derived from an EMBL/GenBank/DDBJ whole genome shotgun (WGS) entry which is preliminary data.</text>
</comment>
<dbReference type="Proteomes" id="UP000607653">
    <property type="component" value="Unassembled WGS sequence"/>
</dbReference>
<keyword evidence="2" id="KW-0812">Transmembrane</keyword>
<dbReference type="GO" id="GO:0005524">
    <property type="term" value="F:ATP binding"/>
    <property type="evidence" value="ECO:0007669"/>
    <property type="project" value="UniProtKB-KW"/>
</dbReference>
<evidence type="ECO:0000256" key="5">
    <source>
        <dbReference type="ARBA" id="ARBA00022840"/>
    </source>
</evidence>
<keyword evidence="4" id="KW-0547">Nucleotide-binding</keyword>
<keyword evidence="8" id="KW-0325">Glycoprotein</keyword>
<organism evidence="11 12">
    <name type="scientific">Nelumbo nucifera</name>
    <name type="common">Sacred lotus</name>
    <dbReference type="NCBI Taxonomy" id="4432"/>
    <lineage>
        <taxon>Eukaryota</taxon>
        <taxon>Viridiplantae</taxon>
        <taxon>Streptophyta</taxon>
        <taxon>Embryophyta</taxon>
        <taxon>Tracheophyta</taxon>
        <taxon>Spermatophyta</taxon>
        <taxon>Magnoliopsida</taxon>
        <taxon>Proteales</taxon>
        <taxon>Nelumbonaceae</taxon>
        <taxon>Nelumbo</taxon>
    </lineage>
</organism>
<keyword evidence="3" id="KW-0677">Repeat</keyword>
<dbReference type="InterPro" id="IPR013210">
    <property type="entry name" value="LRR_N_plant-typ"/>
</dbReference>
<dbReference type="Pfam" id="PF00560">
    <property type="entry name" value="LRR_1"/>
    <property type="match status" value="1"/>
</dbReference>
<keyword evidence="12" id="KW-1185">Reference proteome</keyword>
<keyword evidence="5" id="KW-0067">ATP-binding</keyword>
<dbReference type="EMBL" id="DUZY01000001">
    <property type="protein sequence ID" value="DAD22659.1"/>
    <property type="molecule type" value="Genomic_DNA"/>
</dbReference>
<dbReference type="SMART" id="SM00368">
    <property type="entry name" value="LRR_RI"/>
    <property type="match status" value="4"/>
</dbReference>
<evidence type="ECO:0000256" key="2">
    <source>
        <dbReference type="ARBA" id="ARBA00022692"/>
    </source>
</evidence>
<dbReference type="InterPro" id="IPR032675">
    <property type="entry name" value="LRR_dom_sf"/>
</dbReference>
<keyword evidence="7" id="KW-0472">Membrane</keyword>
<evidence type="ECO:0000256" key="1">
    <source>
        <dbReference type="ARBA" id="ARBA00022614"/>
    </source>
</evidence>
<evidence type="ECO:0000259" key="10">
    <source>
        <dbReference type="Pfam" id="PF08263"/>
    </source>
</evidence>
<dbReference type="PROSITE" id="PS51450">
    <property type="entry name" value="LRR"/>
    <property type="match status" value="2"/>
</dbReference>
<dbReference type="PRINTS" id="PR00019">
    <property type="entry name" value="LEURICHRPT"/>
</dbReference>
<keyword evidence="1" id="KW-0433">Leucine-rich repeat</keyword>
<evidence type="ECO:0000256" key="8">
    <source>
        <dbReference type="ARBA" id="ARBA00023180"/>
    </source>
</evidence>
<evidence type="ECO:0000256" key="6">
    <source>
        <dbReference type="ARBA" id="ARBA00022989"/>
    </source>
</evidence>
<evidence type="ECO:0000256" key="7">
    <source>
        <dbReference type="ARBA" id="ARBA00023136"/>
    </source>
</evidence>
<dbReference type="InterPro" id="IPR003591">
    <property type="entry name" value="Leu-rich_rpt_typical-subtyp"/>
</dbReference>